<feature type="region of interest" description="Disordered" evidence="1">
    <location>
        <begin position="1"/>
        <end position="39"/>
    </location>
</feature>
<keyword evidence="2" id="KW-0812">Transmembrane</keyword>
<keyword evidence="3" id="KW-0496">Mitochondrion</keyword>
<reference evidence="3" key="1">
    <citation type="submission" date="2017-03" db="EMBL/GenBank/DDBJ databases">
        <title>The mitochondrial genome of the carnivorous plant Utricularia reniformis (Lentibulariaceae): structure, comparative analysis and evolutionary landmarks.</title>
        <authorList>
            <person name="Silva S.R."/>
            <person name="Alvarenga D.O."/>
            <person name="Michael T.P."/>
            <person name="Miranda V.F.O."/>
            <person name="Varani A.M."/>
        </authorList>
    </citation>
    <scope>NUCLEOTIDE SEQUENCE</scope>
</reference>
<geneLocation type="mitochondrion" evidence="3"/>
<keyword evidence="2" id="KW-1133">Transmembrane helix</keyword>
<organism evidence="3">
    <name type="scientific">Utricularia reniformis</name>
    <dbReference type="NCBI Taxonomy" id="192314"/>
    <lineage>
        <taxon>Eukaryota</taxon>
        <taxon>Viridiplantae</taxon>
        <taxon>Streptophyta</taxon>
        <taxon>Embryophyta</taxon>
        <taxon>Tracheophyta</taxon>
        <taxon>Spermatophyta</taxon>
        <taxon>Magnoliopsida</taxon>
        <taxon>eudicotyledons</taxon>
        <taxon>Gunneridae</taxon>
        <taxon>Pentapetalae</taxon>
        <taxon>asterids</taxon>
        <taxon>lamiids</taxon>
        <taxon>Lamiales</taxon>
        <taxon>Lentibulariaceae</taxon>
        <taxon>Utricularia</taxon>
    </lineage>
</organism>
<gene>
    <name evidence="3" type="ORF">AEK19_MT1935</name>
</gene>
<accession>A0A1Y0B3X4</accession>
<feature type="compositionally biased region" description="Basic residues" evidence="1">
    <location>
        <begin position="27"/>
        <end position="37"/>
    </location>
</feature>
<keyword evidence="2" id="KW-0472">Membrane</keyword>
<proteinExistence type="predicted"/>
<evidence type="ECO:0000256" key="1">
    <source>
        <dbReference type="SAM" id="MobiDB-lite"/>
    </source>
</evidence>
<name>A0A1Y0B3X4_9LAMI</name>
<feature type="transmembrane region" description="Helical" evidence="2">
    <location>
        <begin position="60"/>
        <end position="80"/>
    </location>
</feature>
<protein>
    <submittedName>
        <fullName evidence="3">Uncharacterized protein</fullName>
    </submittedName>
</protein>
<dbReference type="EMBL" id="KY774314">
    <property type="protein sequence ID" value="ART32100.1"/>
    <property type="molecule type" value="Genomic_DNA"/>
</dbReference>
<dbReference type="AlphaFoldDB" id="A0A1Y0B3X4"/>
<sequence>MCSLYEASRNRSVSSPRFLSSNSSTGRRPRGQRHIQHHPPTPERSLFVCSWLLRIQLLAYLNRIFISILGFLRVGLLLLFQDTIRGRNLIIVVMRGILELLIHSYPPPCILEA</sequence>
<evidence type="ECO:0000256" key="2">
    <source>
        <dbReference type="SAM" id="Phobius"/>
    </source>
</evidence>
<feature type="compositionally biased region" description="Polar residues" evidence="1">
    <location>
        <begin position="10"/>
        <end position="26"/>
    </location>
</feature>
<evidence type="ECO:0000313" key="3">
    <source>
        <dbReference type="EMBL" id="ART32100.1"/>
    </source>
</evidence>